<dbReference type="InterPro" id="IPR021827">
    <property type="entry name" value="Nup186/Nup192/Nup205"/>
</dbReference>
<keyword evidence="4" id="KW-0539">Nucleus</keyword>
<evidence type="ECO:0000313" key="5">
    <source>
        <dbReference type="EMBL" id="KAJ7404621.1"/>
    </source>
</evidence>
<comment type="caution">
    <text evidence="5">The sequence shown here is derived from an EMBL/GenBank/DDBJ whole genome shotgun (WGS) entry which is preliminary data.</text>
</comment>
<evidence type="ECO:0000256" key="3">
    <source>
        <dbReference type="ARBA" id="ARBA00022448"/>
    </source>
</evidence>
<evidence type="ECO:0008006" key="7">
    <source>
        <dbReference type="Google" id="ProtNLM"/>
    </source>
</evidence>
<evidence type="ECO:0000256" key="4">
    <source>
        <dbReference type="ARBA" id="ARBA00023242"/>
    </source>
</evidence>
<comment type="subcellular location">
    <subcellularLocation>
        <location evidence="1">Nucleus</location>
    </subcellularLocation>
</comment>
<sequence>MAGFVECLDNEDAEELINPDEELEPEKKRARIHHDTRIHILNLLITSLECSPPSLALYLLGYELKKPVSTTNLQDPEHEISTLNQMSWLMKTAAIEMRVTSLNRQRSHTQRLLQLLLDDMPVKSYLADGEGGMEDESRSVSGFLHFDTASKVRRKILSILDSIDFSQDIPEPLQLDFFDRAQIEQVIANCEHKNARGQVVCNVKYLHRVLVAEVNALQGMAAIGQRPLLMEEINTILQYVVERNKLLQCLHAKRHALESWRQLVEIILTACPQDLIQTEDRQLIIRDLLQDVHDKILDDDAAQELMPVVAGAVFTLTAHLSQSVKTEQKQPLALSMAGQSQYVLMLDGSFTSSPGSESISMGFASIGDSSLHIILKKLLDFILKTGGGFQRVRTHLYGSLLYYLQIAQRPDEPDTLEAAKKTMWEHLTAPEDVFSKLQRENMATIESYGAALMEVVCRDACDGHEIGRMLALALLDHIVSVDKQQQWLLYLSNSGYLKVLVDSLADDDLTLQSLLTPQPPLLKALYTYESKMAFLTRVAKSQQGALELLRSGVIVRLAQCQVYDMRPETDHQGMYAMRDPPVFIPAPVERYHQILLPALQLCQVILTSSMAQHLQAAGQVLQFLISHSDTIQAILRCQDVSVGSLQELASLTGIISKAALPGVLNELDVDVNEGTQMELQGHIGRFQRQCLGLLSRFGGSDRLRQFKLQDDNAGGDRVNRRDEIELAMQQICANVMEYCESLMLQSAPSFQHTVCLFTPSLSESTNRDGPRQDTQAPVVPYWHLPGLGIIVYLLKQSTGDFFSYYDSHRQSVNKLQNVEQLPPDEIKELCQSVMPAGVDKISTSQKYVLARRRLVKLINNRAKLLSLCSCILLKSK</sequence>
<gene>
    <name evidence="5" type="ORF">WISP_144342</name>
</gene>
<evidence type="ECO:0000313" key="6">
    <source>
        <dbReference type="Proteomes" id="UP001145742"/>
    </source>
</evidence>
<keyword evidence="6" id="KW-1185">Reference proteome</keyword>
<keyword evidence="3" id="KW-0813">Transport</keyword>
<dbReference type="Proteomes" id="UP001145742">
    <property type="component" value="Unassembled WGS sequence"/>
</dbReference>
<evidence type="ECO:0000256" key="1">
    <source>
        <dbReference type="ARBA" id="ARBA00004123"/>
    </source>
</evidence>
<dbReference type="EMBL" id="WHWB01034760">
    <property type="protein sequence ID" value="KAJ7404621.1"/>
    <property type="molecule type" value="Genomic_DNA"/>
</dbReference>
<name>A0ABQ9CL60_9PASS</name>
<dbReference type="Pfam" id="PF11894">
    <property type="entry name" value="Nup192"/>
    <property type="match status" value="1"/>
</dbReference>
<proteinExistence type="inferred from homology"/>
<protein>
    <recommendedName>
        <fullName evidence="7">NU205 protein</fullName>
    </recommendedName>
</protein>
<comment type="similarity">
    <text evidence="2">Belongs to the NUP186/NUP192/NUP205 family.</text>
</comment>
<dbReference type="PANTHER" id="PTHR31344:SF0">
    <property type="entry name" value="NUCLEAR PORE COMPLEX PROTEIN NUP205"/>
    <property type="match status" value="1"/>
</dbReference>
<dbReference type="PANTHER" id="PTHR31344">
    <property type="entry name" value="NUCLEAR PORE COMPLEX PROTEIN NUP205"/>
    <property type="match status" value="1"/>
</dbReference>
<organism evidence="5 6">
    <name type="scientific">Willisornis vidua</name>
    <name type="common">Xingu scale-backed antbird</name>
    <dbReference type="NCBI Taxonomy" id="1566151"/>
    <lineage>
        <taxon>Eukaryota</taxon>
        <taxon>Metazoa</taxon>
        <taxon>Chordata</taxon>
        <taxon>Craniata</taxon>
        <taxon>Vertebrata</taxon>
        <taxon>Euteleostomi</taxon>
        <taxon>Archelosauria</taxon>
        <taxon>Archosauria</taxon>
        <taxon>Dinosauria</taxon>
        <taxon>Saurischia</taxon>
        <taxon>Theropoda</taxon>
        <taxon>Coelurosauria</taxon>
        <taxon>Aves</taxon>
        <taxon>Neognathae</taxon>
        <taxon>Neoaves</taxon>
        <taxon>Telluraves</taxon>
        <taxon>Australaves</taxon>
        <taxon>Passeriformes</taxon>
        <taxon>Thamnophilidae</taxon>
        <taxon>Willisornis</taxon>
    </lineage>
</organism>
<reference evidence="5" key="1">
    <citation type="submission" date="2019-10" db="EMBL/GenBank/DDBJ databases">
        <authorList>
            <person name="Soares A.E.R."/>
            <person name="Aleixo A."/>
            <person name="Schneider P."/>
            <person name="Miyaki C.Y."/>
            <person name="Schneider M.P."/>
            <person name="Mello C."/>
            <person name="Vasconcelos A.T.R."/>
        </authorList>
    </citation>
    <scope>NUCLEOTIDE SEQUENCE</scope>
    <source>
        <tissue evidence="5">Muscle</tissue>
    </source>
</reference>
<evidence type="ECO:0000256" key="2">
    <source>
        <dbReference type="ARBA" id="ARBA00005892"/>
    </source>
</evidence>
<accession>A0ABQ9CL60</accession>